<dbReference type="PANTHER" id="PTHR48044:SF82">
    <property type="entry name" value="GLYCOSYLTRANSFERASE"/>
    <property type="match status" value="1"/>
</dbReference>
<keyword evidence="2 4" id="KW-0328">Glycosyltransferase</keyword>
<dbReference type="PROSITE" id="PS00375">
    <property type="entry name" value="UDPGT"/>
    <property type="match status" value="1"/>
</dbReference>
<dbReference type="FunFam" id="3.40.50.2000:FF:000060">
    <property type="entry name" value="Glycosyltransferase"/>
    <property type="match status" value="1"/>
</dbReference>
<keyword evidence="3 4" id="KW-0808">Transferase</keyword>
<dbReference type="AlphaFoldDB" id="A0ABD3E3A8"/>
<sequence length="447" mass="50696">MNKEQSKFKILMFPWLAHGHINPFLEFAKKLPTRNFTTYLCSTRVNLDSIKLNIHESIELVELHIPSSSELPPEMHTTKNLPSHHIPTLLKDFQLSSPSFSEILNSIKPDLLIYDFFQPWAPKLASVKSIPSVLFSTSSTTILSFYHHTHTMGPNSPFPYQAIYLHDHEKGDIRTKITQYIKDADDGFFCGNFKLSTDIVLVKSCKGVEDKYMDYLSVLCKKRVVPTGPLIAHANDHYVDYEIMKWLNEKNKCSTVYISFGSEYFLSNEQIAEIAKGLQLSKVNFLWIIRFPDGENTGSIDEALPEGFLEKVGKRGKVIEKWAPQTKVLAHPSIGGFVSHCGWSSITESMYFGVPVIGMPMKSDQPVNARFAVEAGVGVEVEKGKNGNYSGEEVAKAMCKVMMEIEFYEGLRDRAKRLSKEIKGNEEQEVNEITEQLLRICLKKTQI</sequence>
<evidence type="ECO:0000259" key="6">
    <source>
        <dbReference type="Pfam" id="PF26168"/>
    </source>
</evidence>
<gene>
    <name evidence="7" type="ORF">CASFOL_005276</name>
</gene>
<dbReference type="InterPro" id="IPR002213">
    <property type="entry name" value="UDP_glucos_trans"/>
</dbReference>
<dbReference type="EMBL" id="JAVIJP010000007">
    <property type="protein sequence ID" value="KAL3648873.1"/>
    <property type="molecule type" value="Genomic_DNA"/>
</dbReference>
<comment type="similarity">
    <text evidence="1 4">Belongs to the UDP-glycosyltransferase family.</text>
</comment>
<comment type="caution">
    <text evidence="7">The sequence shown here is derived from an EMBL/GenBank/DDBJ whole genome shotgun (WGS) entry which is preliminary data.</text>
</comment>
<dbReference type="GO" id="GO:0008194">
    <property type="term" value="F:UDP-glycosyltransferase activity"/>
    <property type="evidence" value="ECO:0007669"/>
    <property type="project" value="UniProtKB-ARBA"/>
</dbReference>
<dbReference type="PANTHER" id="PTHR48044">
    <property type="entry name" value="GLYCOSYLTRANSFERASE"/>
    <property type="match status" value="1"/>
</dbReference>
<protein>
    <recommendedName>
        <fullName evidence="5">Glycosyltransferase</fullName>
        <ecNumber evidence="5">2.4.1.-</ecNumber>
    </recommendedName>
</protein>
<evidence type="ECO:0000256" key="2">
    <source>
        <dbReference type="ARBA" id="ARBA00022676"/>
    </source>
</evidence>
<dbReference type="Proteomes" id="UP001632038">
    <property type="component" value="Unassembled WGS sequence"/>
</dbReference>
<dbReference type="Pfam" id="PF26168">
    <property type="entry name" value="Glyco_transf_N"/>
    <property type="match status" value="1"/>
</dbReference>
<evidence type="ECO:0000256" key="1">
    <source>
        <dbReference type="ARBA" id="ARBA00009995"/>
    </source>
</evidence>
<evidence type="ECO:0000313" key="7">
    <source>
        <dbReference type="EMBL" id="KAL3648873.1"/>
    </source>
</evidence>
<dbReference type="SUPFAM" id="SSF53756">
    <property type="entry name" value="UDP-Glycosyltransferase/glycogen phosphorylase"/>
    <property type="match status" value="1"/>
</dbReference>
<accession>A0ABD3E3A8</accession>
<dbReference type="Gene3D" id="3.40.50.2000">
    <property type="entry name" value="Glycogen Phosphorylase B"/>
    <property type="match status" value="2"/>
</dbReference>
<organism evidence="7 8">
    <name type="scientific">Castilleja foliolosa</name>
    <dbReference type="NCBI Taxonomy" id="1961234"/>
    <lineage>
        <taxon>Eukaryota</taxon>
        <taxon>Viridiplantae</taxon>
        <taxon>Streptophyta</taxon>
        <taxon>Embryophyta</taxon>
        <taxon>Tracheophyta</taxon>
        <taxon>Spermatophyta</taxon>
        <taxon>Magnoliopsida</taxon>
        <taxon>eudicotyledons</taxon>
        <taxon>Gunneridae</taxon>
        <taxon>Pentapetalae</taxon>
        <taxon>asterids</taxon>
        <taxon>lamiids</taxon>
        <taxon>Lamiales</taxon>
        <taxon>Orobanchaceae</taxon>
        <taxon>Pedicularideae</taxon>
        <taxon>Castillejinae</taxon>
        <taxon>Castilleja</taxon>
    </lineage>
</organism>
<dbReference type="CDD" id="cd03784">
    <property type="entry name" value="GT1_Gtf-like"/>
    <property type="match status" value="1"/>
</dbReference>
<dbReference type="GO" id="GO:0016138">
    <property type="term" value="P:glycoside biosynthetic process"/>
    <property type="evidence" value="ECO:0007669"/>
    <property type="project" value="UniProtKB-ARBA"/>
</dbReference>
<evidence type="ECO:0000256" key="5">
    <source>
        <dbReference type="RuleBase" id="RU362057"/>
    </source>
</evidence>
<name>A0ABD3E3A8_9LAMI</name>
<proteinExistence type="inferred from homology"/>
<dbReference type="InterPro" id="IPR058980">
    <property type="entry name" value="Glyco_transf_N"/>
</dbReference>
<evidence type="ECO:0000256" key="3">
    <source>
        <dbReference type="ARBA" id="ARBA00022679"/>
    </source>
</evidence>
<evidence type="ECO:0000256" key="4">
    <source>
        <dbReference type="RuleBase" id="RU003718"/>
    </source>
</evidence>
<feature type="domain" description="Glycosyltransferase N-terminal" evidence="6">
    <location>
        <begin position="9"/>
        <end position="217"/>
    </location>
</feature>
<reference evidence="8" key="1">
    <citation type="journal article" date="2024" name="IScience">
        <title>Strigolactones Initiate the Formation of Haustorium-like Structures in Castilleja.</title>
        <authorList>
            <person name="Buerger M."/>
            <person name="Peterson D."/>
            <person name="Chory J."/>
        </authorList>
    </citation>
    <scope>NUCLEOTIDE SEQUENCE [LARGE SCALE GENOMIC DNA]</scope>
</reference>
<evidence type="ECO:0000313" key="8">
    <source>
        <dbReference type="Proteomes" id="UP001632038"/>
    </source>
</evidence>
<keyword evidence="8" id="KW-1185">Reference proteome</keyword>
<dbReference type="InterPro" id="IPR035595">
    <property type="entry name" value="UDP_glycos_trans_CS"/>
</dbReference>
<dbReference type="Pfam" id="PF00201">
    <property type="entry name" value="UDPGT"/>
    <property type="match status" value="1"/>
</dbReference>
<dbReference type="EC" id="2.4.1.-" evidence="5"/>